<evidence type="ECO:0000313" key="13">
    <source>
        <dbReference type="Proteomes" id="UP000076078"/>
    </source>
</evidence>
<accession>A0A151Z960</accession>
<keyword evidence="4" id="KW-0479">Metal-binding</keyword>
<evidence type="ECO:0000256" key="5">
    <source>
        <dbReference type="ARBA" id="ARBA00022741"/>
    </source>
</evidence>
<dbReference type="PANTHER" id="PTHR10890:SF4">
    <property type="entry name" value="CYSTEINE--TRNA LIGASE, MITOCHONDRIAL-RELATED"/>
    <property type="match status" value="1"/>
</dbReference>
<evidence type="ECO:0000313" key="12">
    <source>
        <dbReference type="EMBL" id="KYQ90490.1"/>
    </source>
</evidence>
<evidence type="ECO:0000259" key="11">
    <source>
        <dbReference type="Pfam" id="PF01406"/>
    </source>
</evidence>
<dbReference type="OMA" id="CSAMTHH"/>
<evidence type="ECO:0000256" key="3">
    <source>
        <dbReference type="ARBA" id="ARBA00022598"/>
    </source>
</evidence>
<dbReference type="GO" id="GO:0005737">
    <property type="term" value="C:cytoplasm"/>
    <property type="evidence" value="ECO:0007669"/>
    <property type="project" value="TreeGrafter"/>
</dbReference>
<name>A0A151Z960_TIELA</name>
<dbReference type="GO" id="GO:0004817">
    <property type="term" value="F:cysteine-tRNA ligase activity"/>
    <property type="evidence" value="ECO:0007669"/>
    <property type="project" value="UniProtKB-EC"/>
</dbReference>
<keyword evidence="13" id="KW-1185">Reference proteome</keyword>
<keyword evidence="5" id="KW-0547">Nucleotide-binding</keyword>
<keyword evidence="6" id="KW-0862">Zinc</keyword>
<dbReference type="EC" id="6.1.1.16" evidence="2"/>
<reference evidence="12 13" key="1">
    <citation type="submission" date="2015-12" db="EMBL/GenBank/DDBJ databases">
        <title>Dictyostelia acquired genes for synthesis and detection of signals that induce cell-type specialization by lateral gene transfer from prokaryotes.</title>
        <authorList>
            <person name="Gloeckner G."/>
            <person name="Schaap P."/>
        </authorList>
    </citation>
    <scope>NUCLEOTIDE SEQUENCE [LARGE SCALE GENOMIC DNA]</scope>
    <source>
        <strain evidence="12 13">TK</strain>
    </source>
</reference>
<gene>
    <name evidence="12" type="ORF">DLAC_09116</name>
</gene>
<evidence type="ECO:0000256" key="9">
    <source>
        <dbReference type="ARBA" id="ARBA00023146"/>
    </source>
</evidence>
<feature type="domain" description="tRNA synthetases class I catalytic" evidence="11">
    <location>
        <begin position="56"/>
        <end position="371"/>
    </location>
</feature>
<organism evidence="12 13">
    <name type="scientific">Tieghemostelium lacteum</name>
    <name type="common">Slime mold</name>
    <name type="synonym">Dictyostelium lacteum</name>
    <dbReference type="NCBI Taxonomy" id="361077"/>
    <lineage>
        <taxon>Eukaryota</taxon>
        <taxon>Amoebozoa</taxon>
        <taxon>Evosea</taxon>
        <taxon>Eumycetozoa</taxon>
        <taxon>Dictyostelia</taxon>
        <taxon>Dictyosteliales</taxon>
        <taxon>Raperosteliaceae</taxon>
        <taxon>Tieghemostelium</taxon>
    </lineage>
</organism>
<dbReference type="SUPFAM" id="SSF52374">
    <property type="entry name" value="Nucleotidylyl transferase"/>
    <property type="match status" value="1"/>
</dbReference>
<sequence length="562" mass="65096">MIKINGLLRFSSWNTPIGKPSGIIVKNSLVKNKKVPLIIENKSNGDVTCSTNATKNNDYISWYTCGPTVYSNTHIGHARNYMSVDIIQRLLRDYFGYSLIHVMGMTDVDDKIIQKSQLENKSTTEISKHYENEFISNMKALGIQPPMFTTRVTEHMQEIIEYIKTIREGGYSYQTKQGTITFDVGKLGLKQYNKLRQTNENSRSDETLVDQSKKTPQDFVLWKPVKMEQDVDGIGNQVAWDSQDLGRGRPGWHIECSAMIHSIFKDRLDIHSGGIDLEFPHHQNEIAQCNAHFHSKNQSTSAGEDSYQWANYFLHIGHLSISGQKMSKSLKNFISVDEYLQRHSATSLRWMCLLNKYNEPIDYNENVIEQCQIKESKFKQFLENNQQRLDQTFSSTISKQNNFKNSQALLNHFQKVQLDVHYHLCNDFDTPNAIESLLSLIKLTNEYQSQIDNDLLYHINQYISSKLNVFGFQYNNNSNTISTNTETKENEFLIEKLLDVRSHLRDLLKSKEIWDNPKELKKKLYQLTDDIRDSCHNEIGLKVNDVNSSQTNKPYQIERTNK</sequence>
<dbReference type="GO" id="GO:0005524">
    <property type="term" value="F:ATP binding"/>
    <property type="evidence" value="ECO:0007669"/>
    <property type="project" value="UniProtKB-KW"/>
</dbReference>
<evidence type="ECO:0000256" key="2">
    <source>
        <dbReference type="ARBA" id="ARBA00012832"/>
    </source>
</evidence>
<dbReference type="GO" id="GO:0006423">
    <property type="term" value="P:cysteinyl-tRNA aminoacylation"/>
    <property type="evidence" value="ECO:0007669"/>
    <property type="project" value="InterPro"/>
</dbReference>
<dbReference type="InterPro" id="IPR024909">
    <property type="entry name" value="Cys-tRNA/MSH_ligase"/>
</dbReference>
<dbReference type="FunCoup" id="A0A151Z960">
    <property type="interactions" value="43"/>
</dbReference>
<dbReference type="GO" id="GO:0046872">
    <property type="term" value="F:metal ion binding"/>
    <property type="evidence" value="ECO:0007669"/>
    <property type="project" value="UniProtKB-KW"/>
</dbReference>
<evidence type="ECO:0000256" key="6">
    <source>
        <dbReference type="ARBA" id="ARBA00022833"/>
    </source>
</evidence>
<dbReference type="NCBIfam" id="TIGR00435">
    <property type="entry name" value="cysS"/>
    <property type="match status" value="1"/>
</dbReference>
<proteinExistence type="inferred from homology"/>
<evidence type="ECO:0000256" key="7">
    <source>
        <dbReference type="ARBA" id="ARBA00022840"/>
    </source>
</evidence>
<evidence type="ECO:0000256" key="4">
    <source>
        <dbReference type="ARBA" id="ARBA00022723"/>
    </source>
</evidence>
<dbReference type="CDD" id="cd00672">
    <property type="entry name" value="CysRS_core"/>
    <property type="match status" value="1"/>
</dbReference>
<dbReference type="AlphaFoldDB" id="A0A151Z960"/>
<dbReference type="PANTHER" id="PTHR10890">
    <property type="entry name" value="CYSTEINYL-TRNA SYNTHETASE"/>
    <property type="match status" value="1"/>
</dbReference>
<dbReference type="Gene3D" id="1.20.120.1910">
    <property type="entry name" value="Cysteine-tRNA ligase, C-terminal anti-codon recognition domain"/>
    <property type="match status" value="1"/>
</dbReference>
<evidence type="ECO:0000256" key="1">
    <source>
        <dbReference type="ARBA" id="ARBA00001947"/>
    </source>
</evidence>
<dbReference type="InterPro" id="IPR015803">
    <property type="entry name" value="Cys-tRNA-ligase"/>
</dbReference>
<dbReference type="InterPro" id="IPR009080">
    <property type="entry name" value="tRNAsynth_Ia_anticodon-bd"/>
</dbReference>
<dbReference type="InParanoid" id="A0A151Z960"/>
<protein>
    <recommendedName>
        <fullName evidence="2">cysteine--tRNA ligase</fullName>
        <ecNumber evidence="2">6.1.1.16</ecNumber>
    </recommendedName>
    <alternativeName>
        <fullName evidence="10">Cysteinyl-tRNA synthetase</fullName>
    </alternativeName>
</protein>
<comment type="cofactor">
    <cofactor evidence="1">
        <name>Zn(2+)</name>
        <dbReference type="ChEBI" id="CHEBI:29105"/>
    </cofactor>
</comment>
<keyword evidence="9 12" id="KW-0030">Aminoacyl-tRNA synthetase</keyword>
<dbReference type="Proteomes" id="UP000076078">
    <property type="component" value="Unassembled WGS sequence"/>
</dbReference>
<dbReference type="SUPFAM" id="SSF47323">
    <property type="entry name" value="Anticodon-binding domain of a subclass of class I aminoacyl-tRNA synthetases"/>
    <property type="match status" value="1"/>
</dbReference>
<dbReference type="InterPro" id="IPR032678">
    <property type="entry name" value="tRNA-synt_1_cat_dom"/>
</dbReference>
<keyword evidence="7" id="KW-0067">ATP-binding</keyword>
<comment type="caution">
    <text evidence="12">The sequence shown here is derived from an EMBL/GenBank/DDBJ whole genome shotgun (WGS) entry which is preliminary data.</text>
</comment>
<dbReference type="InterPro" id="IPR014729">
    <property type="entry name" value="Rossmann-like_a/b/a_fold"/>
</dbReference>
<evidence type="ECO:0000256" key="8">
    <source>
        <dbReference type="ARBA" id="ARBA00022917"/>
    </source>
</evidence>
<dbReference type="PRINTS" id="PR00983">
    <property type="entry name" value="TRNASYNTHCYS"/>
</dbReference>
<dbReference type="Pfam" id="PF01406">
    <property type="entry name" value="tRNA-synt_1e"/>
    <property type="match status" value="1"/>
</dbReference>
<dbReference type="Gene3D" id="3.40.50.620">
    <property type="entry name" value="HUPs"/>
    <property type="match status" value="1"/>
</dbReference>
<dbReference type="HAMAP" id="MF_00041">
    <property type="entry name" value="Cys_tRNA_synth"/>
    <property type="match status" value="1"/>
</dbReference>
<keyword evidence="8" id="KW-0648">Protein biosynthesis</keyword>
<dbReference type="STRING" id="361077.A0A151Z960"/>
<dbReference type="EMBL" id="LODT01000037">
    <property type="protein sequence ID" value="KYQ90490.1"/>
    <property type="molecule type" value="Genomic_DNA"/>
</dbReference>
<evidence type="ECO:0000256" key="10">
    <source>
        <dbReference type="ARBA" id="ARBA00031499"/>
    </source>
</evidence>
<keyword evidence="3" id="KW-0436">Ligase</keyword>
<dbReference type="OrthoDB" id="438179at2759"/>